<reference evidence="2" key="1">
    <citation type="submission" date="2022-01" db="EMBL/GenBank/DDBJ databases">
        <title>Gordonia xiamenensis sp. nov., isolated from surface seawater in Xiamen.</title>
        <authorList>
            <person name="He Y.F."/>
        </authorList>
    </citation>
    <scope>NUCLEOTIDE SEQUENCE</scope>
    <source>
        <strain evidence="2">GW1C4-4</strain>
    </source>
</reference>
<proteinExistence type="predicted"/>
<name>A0ABS9DH50_9ACTN</name>
<sequence length="234" mass="25014">MTDFVTVRSATQGIPKSHLARVVDAVLIEPPLVPDAEIHRVIGTGGMIEILDVDISKTSRKSDPDTSVMIADGLAAHDVLARFPDHASPIRLRLWLPALSLDGLAARGIQVRVIPGTLVVKSRWVQATADLVRPRTATERAEAETAAALTPAEVESITNRVRADAETQLRADLTAEVTVQVRREVAETAIAALSALLTPDDADSAPAAPPNTENATQDDFSDFEEHDPTEGAIK</sequence>
<comment type="caution">
    <text evidence="2">The sequence shown here is derived from an EMBL/GenBank/DDBJ whole genome shotgun (WGS) entry which is preliminary data.</text>
</comment>
<organism evidence="2 3">
    <name type="scientific">Gordonia tangerina</name>
    <dbReference type="NCBI Taxonomy" id="2911060"/>
    <lineage>
        <taxon>Bacteria</taxon>
        <taxon>Bacillati</taxon>
        <taxon>Actinomycetota</taxon>
        <taxon>Actinomycetes</taxon>
        <taxon>Mycobacteriales</taxon>
        <taxon>Gordoniaceae</taxon>
        <taxon>Gordonia</taxon>
    </lineage>
</organism>
<dbReference type="Proteomes" id="UP001108089">
    <property type="component" value="Unassembled WGS sequence"/>
</dbReference>
<protein>
    <submittedName>
        <fullName evidence="2">Uncharacterized protein</fullName>
    </submittedName>
</protein>
<feature type="region of interest" description="Disordered" evidence="1">
    <location>
        <begin position="199"/>
        <end position="234"/>
    </location>
</feature>
<dbReference type="EMBL" id="JAKGCU010000001">
    <property type="protein sequence ID" value="MCF3937188.1"/>
    <property type="molecule type" value="Genomic_DNA"/>
</dbReference>
<dbReference type="RefSeq" id="WP_235721793.1">
    <property type="nucleotide sequence ID" value="NZ_JAKGCU010000001.1"/>
</dbReference>
<evidence type="ECO:0000313" key="2">
    <source>
        <dbReference type="EMBL" id="MCF3937188.1"/>
    </source>
</evidence>
<evidence type="ECO:0000256" key="1">
    <source>
        <dbReference type="SAM" id="MobiDB-lite"/>
    </source>
</evidence>
<evidence type="ECO:0000313" key="3">
    <source>
        <dbReference type="Proteomes" id="UP001108089"/>
    </source>
</evidence>
<accession>A0ABS9DH50</accession>
<gene>
    <name evidence="2" type="ORF">L1892_02175</name>
</gene>
<keyword evidence="3" id="KW-1185">Reference proteome</keyword>